<evidence type="ECO:0000313" key="7">
    <source>
        <dbReference type="Proteomes" id="UP000464468"/>
    </source>
</evidence>
<organism evidence="6 7">
    <name type="scientific">Sphingomonas changnyeongensis</name>
    <dbReference type="NCBI Taxonomy" id="2698679"/>
    <lineage>
        <taxon>Bacteria</taxon>
        <taxon>Pseudomonadati</taxon>
        <taxon>Pseudomonadota</taxon>
        <taxon>Alphaproteobacteria</taxon>
        <taxon>Sphingomonadales</taxon>
        <taxon>Sphingomonadaceae</taxon>
        <taxon>Sphingomonas</taxon>
    </lineage>
</organism>
<dbReference type="Gene3D" id="3.40.50.1100">
    <property type="match status" value="2"/>
</dbReference>
<dbReference type="GO" id="GO:0006567">
    <property type="term" value="P:L-threonine catabolic process"/>
    <property type="evidence" value="ECO:0007669"/>
    <property type="project" value="TreeGrafter"/>
</dbReference>
<keyword evidence="4" id="KW-0456">Lyase</keyword>
<dbReference type="SUPFAM" id="SSF53686">
    <property type="entry name" value="Tryptophan synthase beta subunit-like PLP-dependent enzymes"/>
    <property type="match status" value="1"/>
</dbReference>
<comment type="similarity">
    <text evidence="2">Belongs to the serine/threonine dehydratase family.</text>
</comment>
<dbReference type="GO" id="GO:0004794">
    <property type="term" value="F:threonine deaminase activity"/>
    <property type="evidence" value="ECO:0007669"/>
    <property type="project" value="TreeGrafter"/>
</dbReference>
<keyword evidence="3" id="KW-0663">Pyridoxal phosphate</keyword>
<proteinExistence type="inferred from homology"/>
<evidence type="ECO:0000256" key="4">
    <source>
        <dbReference type="ARBA" id="ARBA00023239"/>
    </source>
</evidence>
<dbReference type="InterPro" id="IPR050147">
    <property type="entry name" value="Ser/Thr_Dehydratase"/>
</dbReference>
<evidence type="ECO:0000313" key="6">
    <source>
        <dbReference type="EMBL" id="QHL90816.1"/>
    </source>
</evidence>
<reference evidence="6 7" key="1">
    <citation type="submission" date="2020-01" db="EMBL/GenBank/DDBJ databases">
        <title>Sphingomonas sp. C33 whole genome sequece.</title>
        <authorList>
            <person name="Park C."/>
        </authorList>
    </citation>
    <scope>NUCLEOTIDE SEQUENCE [LARGE SCALE GENOMIC DNA]</scope>
    <source>
        <strain evidence="6 7">C33</strain>
    </source>
</reference>
<evidence type="ECO:0000256" key="1">
    <source>
        <dbReference type="ARBA" id="ARBA00001933"/>
    </source>
</evidence>
<dbReference type="InterPro" id="IPR001926">
    <property type="entry name" value="TrpB-like_PALP"/>
</dbReference>
<dbReference type="KEGG" id="schy:GVO57_08220"/>
<sequence length="363" mass="37484">MGQRRRDIWAGVPPVKSRILICFNCKTKGWALRQPDREGVVKALEKISKIVPPTPLLSARIGDAACWLKAESLQPMGAFKLRGAWHRLTAIPESQRARGVVAFSSGNHAQGVAWAAARLGMPAAIVMPADAPAAKRANTAALGGEVILYDRLTQSREQIAAELAEARGAVLVPSFDDPFVVEGQGSVGLEAAAQVAALGGGAIRRVVTCCGGGGLAAGLALALPDAEIVTVEPEGWDDMARSLAAGEIVGVGPNPPATACDALQTFRVAPLTFGILSARGARGVAVSEAETGAAMRWAFERLRLVLEPGGAVALAAMLSGRVAPEPGTLVMLSGGNVDPGLFARMARLDAADADASQPGPEML</sequence>
<accession>A0A7Z2NVX5</accession>
<dbReference type="PANTHER" id="PTHR48078:SF6">
    <property type="entry name" value="L-THREONINE DEHYDRATASE CATABOLIC TDCB"/>
    <property type="match status" value="1"/>
</dbReference>
<dbReference type="CDD" id="cd01562">
    <property type="entry name" value="Thr-dehyd"/>
    <property type="match status" value="1"/>
</dbReference>
<feature type="domain" description="Tryptophan synthase beta chain-like PALP" evidence="5">
    <location>
        <begin position="48"/>
        <end position="334"/>
    </location>
</feature>
<gene>
    <name evidence="6" type="ORF">GVO57_08220</name>
</gene>
<dbReference type="Pfam" id="PF00291">
    <property type="entry name" value="PALP"/>
    <property type="match status" value="1"/>
</dbReference>
<evidence type="ECO:0000256" key="2">
    <source>
        <dbReference type="ARBA" id="ARBA00010869"/>
    </source>
</evidence>
<comment type="cofactor">
    <cofactor evidence="1">
        <name>pyridoxal 5'-phosphate</name>
        <dbReference type="ChEBI" id="CHEBI:597326"/>
    </cofactor>
</comment>
<dbReference type="GO" id="GO:0009097">
    <property type="term" value="P:isoleucine biosynthetic process"/>
    <property type="evidence" value="ECO:0007669"/>
    <property type="project" value="TreeGrafter"/>
</dbReference>
<dbReference type="GO" id="GO:0003941">
    <property type="term" value="F:L-serine ammonia-lyase activity"/>
    <property type="evidence" value="ECO:0007669"/>
    <property type="project" value="TreeGrafter"/>
</dbReference>
<evidence type="ECO:0000256" key="3">
    <source>
        <dbReference type="ARBA" id="ARBA00022898"/>
    </source>
</evidence>
<dbReference type="Proteomes" id="UP000464468">
    <property type="component" value="Chromosome"/>
</dbReference>
<dbReference type="EMBL" id="CP047895">
    <property type="protein sequence ID" value="QHL90816.1"/>
    <property type="molecule type" value="Genomic_DNA"/>
</dbReference>
<name>A0A7Z2NVX5_9SPHN</name>
<dbReference type="AlphaFoldDB" id="A0A7Z2NVX5"/>
<keyword evidence="7" id="KW-1185">Reference proteome</keyword>
<dbReference type="InterPro" id="IPR036052">
    <property type="entry name" value="TrpB-like_PALP_sf"/>
</dbReference>
<dbReference type="FunFam" id="3.40.50.1100:FF:000005">
    <property type="entry name" value="Threonine dehydratase catabolic"/>
    <property type="match status" value="1"/>
</dbReference>
<protein>
    <submittedName>
        <fullName evidence="6">Pyridoxal-phosphate dependent enzyme</fullName>
    </submittedName>
</protein>
<dbReference type="PANTHER" id="PTHR48078">
    <property type="entry name" value="THREONINE DEHYDRATASE, MITOCHONDRIAL-RELATED"/>
    <property type="match status" value="1"/>
</dbReference>
<dbReference type="GO" id="GO:0006565">
    <property type="term" value="P:L-serine catabolic process"/>
    <property type="evidence" value="ECO:0007669"/>
    <property type="project" value="TreeGrafter"/>
</dbReference>
<evidence type="ECO:0000259" key="5">
    <source>
        <dbReference type="Pfam" id="PF00291"/>
    </source>
</evidence>